<name>A0A448ZVE1_METOS</name>
<evidence type="ECO:0000256" key="6">
    <source>
        <dbReference type="SAM" id="MobiDB-lite"/>
    </source>
</evidence>
<evidence type="ECO:0000256" key="3">
    <source>
        <dbReference type="ARBA" id="ARBA00023274"/>
    </source>
</evidence>
<evidence type="ECO:0000256" key="2">
    <source>
        <dbReference type="ARBA" id="ARBA00022980"/>
    </source>
</evidence>
<dbReference type="AlphaFoldDB" id="A0A448ZVE1"/>
<sequence length="147" mass="15971">MAHTKAGGTTKNSRDSAGRRLGIKATDGQLIHAGTIICRQRGTKIFPGQNVGMGRDHTLFALIDGIVKFEDRRNRKFACVYAEKEIKGKAKTSVKEEPKKVTEPKKVAAPKKSATPKKETSSTTPKVAKPKATTTTKKVVAKPKNDK</sequence>
<keyword evidence="2 5" id="KW-0689">Ribosomal protein</keyword>
<dbReference type="GO" id="GO:0003735">
    <property type="term" value="F:structural constituent of ribosome"/>
    <property type="evidence" value="ECO:0007669"/>
    <property type="project" value="InterPro"/>
</dbReference>
<dbReference type="Proteomes" id="UP000290482">
    <property type="component" value="Chromosome"/>
</dbReference>
<keyword evidence="8" id="KW-1185">Reference proteome</keyword>
<keyword evidence="3 5" id="KW-0687">Ribonucleoprotein</keyword>
<dbReference type="PRINTS" id="PR00063">
    <property type="entry name" value="RIBOSOMALL27"/>
</dbReference>
<dbReference type="InterPro" id="IPR001684">
    <property type="entry name" value="Ribosomal_bL27"/>
</dbReference>
<dbReference type="HAMAP" id="MF_00539">
    <property type="entry name" value="Ribosomal_bL27"/>
    <property type="match status" value="1"/>
</dbReference>
<evidence type="ECO:0000256" key="5">
    <source>
        <dbReference type="HAMAP-Rule" id="MF_00539"/>
    </source>
</evidence>
<organism evidence="7 8">
    <name type="scientific">Metamycoplasma orale</name>
    <name type="common">Mycoplasma orale</name>
    <dbReference type="NCBI Taxonomy" id="2121"/>
    <lineage>
        <taxon>Bacteria</taxon>
        <taxon>Bacillati</taxon>
        <taxon>Mycoplasmatota</taxon>
        <taxon>Mycoplasmoidales</taxon>
        <taxon>Metamycoplasmataceae</taxon>
        <taxon>Metamycoplasma</taxon>
    </lineage>
</organism>
<feature type="compositionally biased region" description="Low complexity" evidence="6">
    <location>
        <begin position="121"/>
        <end position="138"/>
    </location>
</feature>
<feature type="compositionally biased region" description="Basic and acidic residues" evidence="6">
    <location>
        <begin position="87"/>
        <end position="106"/>
    </location>
</feature>
<reference evidence="7 8" key="1">
    <citation type="submission" date="2019-01" db="EMBL/GenBank/DDBJ databases">
        <authorList>
            <consortium name="Pathogen Informatics"/>
        </authorList>
    </citation>
    <scope>NUCLEOTIDE SEQUENCE [LARGE SCALE GENOMIC DNA]</scope>
    <source>
        <strain evidence="7 8">NCTC10112</strain>
    </source>
</reference>
<evidence type="ECO:0000256" key="1">
    <source>
        <dbReference type="ARBA" id="ARBA00010797"/>
    </source>
</evidence>
<feature type="region of interest" description="Disordered" evidence="6">
    <location>
        <begin position="87"/>
        <end position="147"/>
    </location>
</feature>
<dbReference type="PANTHER" id="PTHR15893:SF0">
    <property type="entry name" value="LARGE RIBOSOMAL SUBUNIT PROTEIN BL27M"/>
    <property type="match status" value="1"/>
</dbReference>
<dbReference type="FunFam" id="2.40.50.100:FF:000060">
    <property type="entry name" value="Apicoplast ribosomal protein L27"/>
    <property type="match status" value="1"/>
</dbReference>
<dbReference type="PANTHER" id="PTHR15893">
    <property type="entry name" value="RIBOSOMAL PROTEIN L27"/>
    <property type="match status" value="1"/>
</dbReference>
<dbReference type="OrthoDB" id="9803474at2"/>
<gene>
    <name evidence="5 7" type="primary">rpmA</name>
    <name evidence="7" type="ORF">NCTC10112_00127</name>
</gene>
<feature type="region of interest" description="Disordered" evidence="6">
    <location>
        <begin position="1"/>
        <end position="21"/>
    </location>
</feature>
<dbReference type="InterPro" id="IPR018261">
    <property type="entry name" value="Ribosomal_bL27_CS"/>
</dbReference>
<dbReference type="KEGG" id="mob:NCTC10112_00127"/>
<dbReference type="PROSITE" id="PS00831">
    <property type="entry name" value="RIBOSOMAL_L27"/>
    <property type="match status" value="1"/>
</dbReference>
<proteinExistence type="inferred from homology"/>
<dbReference type="EMBL" id="LR214940">
    <property type="protein sequence ID" value="VEU55245.1"/>
    <property type="molecule type" value="Genomic_DNA"/>
</dbReference>
<dbReference type="GO" id="GO:0022625">
    <property type="term" value="C:cytosolic large ribosomal subunit"/>
    <property type="evidence" value="ECO:0007669"/>
    <property type="project" value="TreeGrafter"/>
</dbReference>
<dbReference type="NCBIfam" id="TIGR00062">
    <property type="entry name" value="L27"/>
    <property type="match status" value="1"/>
</dbReference>
<dbReference type="GO" id="GO:0006412">
    <property type="term" value="P:translation"/>
    <property type="evidence" value="ECO:0007669"/>
    <property type="project" value="UniProtKB-UniRule"/>
</dbReference>
<evidence type="ECO:0000313" key="7">
    <source>
        <dbReference type="EMBL" id="VEU55245.1"/>
    </source>
</evidence>
<dbReference type="SUPFAM" id="SSF110324">
    <property type="entry name" value="Ribosomal L27 protein-like"/>
    <property type="match status" value="1"/>
</dbReference>
<protein>
    <recommendedName>
        <fullName evidence="4 5">Large ribosomal subunit protein bL27</fullName>
    </recommendedName>
</protein>
<dbReference type="Pfam" id="PF01016">
    <property type="entry name" value="Ribosomal_L27"/>
    <property type="match status" value="1"/>
</dbReference>
<comment type="similarity">
    <text evidence="1 5">Belongs to the bacterial ribosomal protein bL27 family.</text>
</comment>
<dbReference type="Gene3D" id="2.40.50.100">
    <property type="match status" value="1"/>
</dbReference>
<evidence type="ECO:0000256" key="4">
    <source>
        <dbReference type="ARBA" id="ARBA00035175"/>
    </source>
</evidence>
<accession>A0A448ZVE1</accession>
<evidence type="ECO:0000313" key="8">
    <source>
        <dbReference type="Proteomes" id="UP000290482"/>
    </source>
</evidence>